<feature type="transmembrane region" description="Helical" evidence="6">
    <location>
        <begin position="397"/>
        <end position="418"/>
    </location>
</feature>
<comment type="caution">
    <text evidence="8">The sequence shown here is derived from an EMBL/GenBank/DDBJ whole genome shotgun (WGS) entry which is preliminary data.</text>
</comment>
<evidence type="ECO:0000256" key="5">
    <source>
        <dbReference type="ARBA" id="ARBA00023136"/>
    </source>
</evidence>
<dbReference type="Pfam" id="PF01490">
    <property type="entry name" value="Aa_trans"/>
    <property type="match status" value="1"/>
</dbReference>
<evidence type="ECO:0000313" key="8">
    <source>
        <dbReference type="EMBL" id="ODN84143.1"/>
    </source>
</evidence>
<reference evidence="8 9" key="1">
    <citation type="submission" date="2016-06" db="EMBL/GenBank/DDBJ databases">
        <title>Evolution of pathogenesis and genome organization in the Tremellales.</title>
        <authorList>
            <person name="Cuomo C."/>
            <person name="Litvintseva A."/>
            <person name="Heitman J."/>
            <person name="Chen Y."/>
            <person name="Sun S."/>
            <person name="Springer D."/>
            <person name="Dromer F."/>
            <person name="Young S."/>
            <person name="Zeng Q."/>
            <person name="Chapman S."/>
            <person name="Gujja S."/>
            <person name="Saif S."/>
            <person name="Birren B."/>
        </authorList>
    </citation>
    <scope>NUCLEOTIDE SEQUENCE [LARGE SCALE GENOMIC DNA]</scope>
    <source>
        <strain evidence="8 9">CBS 6039</strain>
    </source>
</reference>
<dbReference type="RefSeq" id="XP_018997946.1">
    <property type="nucleotide sequence ID" value="XM_019133241.1"/>
</dbReference>
<evidence type="ECO:0000256" key="6">
    <source>
        <dbReference type="SAM" id="Phobius"/>
    </source>
</evidence>
<dbReference type="EMBL" id="AWGJ01000001">
    <property type="protein sequence ID" value="ODN84143.1"/>
    <property type="molecule type" value="Genomic_DNA"/>
</dbReference>
<comment type="similarity">
    <text evidence="2">Belongs to the amino acid/polyamine transporter 2 family.</text>
</comment>
<organism evidence="8 9">
    <name type="scientific">Cryptococcus amylolentus CBS 6039</name>
    <dbReference type="NCBI Taxonomy" id="1295533"/>
    <lineage>
        <taxon>Eukaryota</taxon>
        <taxon>Fungi</taxon>
        <taxon>Dikarya</taxon>
        <taxon>Basidiomycota</taxon>
        <taxon>Agaricomycotina</taxon>
        <taxon>Tremellomycetes</taxon>
        <taxon>Tremellales</taxon>
        <taxon>Cryptococcaceae</taxon>
        <taxon>Cryptococcus</taxon>
    </lineage>
</organism>
<dbReference type="STRING" id="1295533.A0A1E3I625"/>
<evidence type="ECO:0000259" key="7">
    <source>
        <dbReference type="Pfam" id="PF01490"/>
    </source>
</evidence>
<keyword evidence="5 6" id="KW-0472">Membrane</keyword>
<feature type="transmembrane region" description="Helical" evidence="6">
    <location>
        <begin position="197"/>
        <end position="219"/>
    </location>
</feature>
<evidence type="ECO:0000256" key="4">
    <source>
        <dbReference type="ARBA" id="ARBA00022989"/>
    </source>
</evidence>
<feature type="transmembrane region" description="Helical" evidence="6">
    <location>
        <begin position="89"/>
        <end position="113"/>
    </location>
</feature>
<comment type="subcellular location">
    <subcellularLocation>
        <location evidence="1">Membrane</location>
        <topology evidence="1">Multi-pass membrane protein</topology>
    </subcellularLocation>
</comment>
<feature type="transmembrane region" description="Helical" evidence="6">
    <location>
        <begin position="370"/>
        <end position="391"/>
    </location>
</feature>
<dbReference type="Proteomes" id="UP000094065">
    <property type="component" value="Unassembled WGS sequence"/>
</dbReference>
<dbReference type="GO" id="GO:0015179">
    <property type="term" value="F:L-amino acid transmembrane transporter activity"/>
    <property type="evidence" value="ECO:0007669"/>
    <property type="project" value="TreeGrafter"/>
</dbReference>
<feature type="transmembrane region" description="Helical" evidence="6">
    <location>
        <begin position="171"/>
        <end position="191"/>
    </location>
</feature>
<gene>
    <name evidence="8" type="ORF">L202_00151</name>
</gene>
<feature type="transmembrane region" description="Helical" evidence="6">
    <location>
        <begin position="282"/>
        <end position="305"/>
    </location>
</feature>
<dbReference type="PANTHER" id="PTHR22950:SF479">
    <property type="entry name" value="AMINO ACID TRANSPORTER (EUROFUNG)-RELATED"/>
    <property type="match status" value="1"/>
</dbReference>
<keyword evidence="3 6" id="KW-0812">Transmembrane</keyword>
<feature type="domain" description="Amino acid transporter transmembrane" evidence="7">
    <location>
        <begin position="60"/>
        <end position="435"/>
    </location>
</feature>
<feature type="transmembrane region" description="Helical" evidence="6">
    <location>
        <begin position="140"/>
        <end position="159"/>
    </location>
</feature>
<name>A0A1E3I625_9TREE</name>
<evidence type="ECO:0000256" key="1">
    <source>
        <dbReference type="ARBA" id="ARBA00004141"/>
    </source>
</evidence>
<keyword evidence="9" id="KW-1185">Reference proteome</keyword>
<dbReference type="InterPro" id="IPR013057">
    <property type="entry name" value="AA_transpt_TM"/>
</dbReference>
<accession>A0A1E3I625</accession>
<dbReference type="PANTHER" id="PTHR22950">
    <property type="entry name" value="AMINO ACID TRANSPORTER"/>
    <property type="match status" value="1"/>
</dbReference>
<dbReference type="OrthoDB" id="294730at2759"/>
<keyword evidence="4 6" id="KW-1133">Transmembrane helix</keyword>
<sequence>MSDNQLHLRPLHTLDKDVGVPDADWLASTAGTSKDANKYDIDPFEAQREAKGKDYVEFRTMGWTQAGLLSCAENVAIGMLSFPSVFLRLGMVGGVIATVGMGVLSYITCWMIVDFKIRHPGVMHYGDAGGVMFGHWGQKLIGIGLVINSMGLAGSHVLLGKQGLAQLSSNAICSVWFSLITAVASVLMSISREFSKLYLMSTLSLISIAIASLIAIIGVGAQDDSVLVTASGGPIAWYAFPLAPTLVDIVGGVTNVLFSFGGNMAAFSFCSEMRRPEDFKKSFIICQGFGILLYTITGALVYAFGGQYVSSPALGMTTKPVKITAWVFAEAMNMLSGIISVNVGAKYLYIIVFRKKDLLTSNSWKARISWVGLVSLMWVIGFVIAEVIPFFNELLTILASIFNVWFTLGLCGVMWFFDNHPRFALPGQIRLIDTKSKKFFYVCSVGVFVLSLALTPLGMYSASEGIKKGFASGSYSHPFSC</sequence>
<evidence type="ECO:0000256" key="2">
    <source>
        <dbReference type="ARBA" id="ARBA00008066"/>
    </source>
</evidence>
<evidence type="ECO:0000256" key="3">
    <source>
        <dbReference type="ARBA" id="ARBA00022692"/>
    </source>
</evidence>
<feature type="transmembrane region" description="Helical" evidence="6">
    <location>
        <begin position="249"/>
        <end position="270"/>
    </location>
</feature>
<proteinExistence type="inferred from homology"/>
<dbReference type="GO" id="GO:0016020">
    <property type="term" value="C:membrane"/>
    <property type="evidence" value="ECO:0007669"/>
    <property type="project" value="UniProtKB-SubCell"/>
</dbReference>
<feature type="transmembrane region" description="Helical" evidence="6">
    <location>
        <begin position="325"/>
        <end position="349"/>
    </location>
</feature>
<evidence type="ECO:0000313" key="9">
    <source>
        <dbReference type="Proteomes" id="UP000094065"/>
    </source>
</evidence>
<feature type="transmembrane region" description="Helical" evidence="6">
    <location>
        <begin position="439"/>
        <end position="460"/>
    </location>
</feature>
<dbReference type="GeneID" id="30151460"/>
<dbReference type="AlphaFoldDB" id="A0A1E3I625"/>
<protein>
    <recommendedName>
        <fullName evidence="7">Amino acid transporter transmembrane domain-containing protein</fullName>
    </recommendedName>
</protein>